<evidence type="ECO:0000256" key="9">
    <source>
        <dbReference type="PIRSR" id="PIRSR602403-1"/>
    </source>
</evidence>
<keyword evidence="6 10" id="KW-0560">Oxidoreductase</keyword>
<keyword evidence="13" id="KW-1185">Reference proteome</keyword>
<dbReference type="PRINTS" id="PR00385">
    <property type="entry name" value="P450"/>
</dbReference>
<evidence type="ECO:0000256" key="2">
    <source>
        <dbReference type="ARBA" id="ARBA00005179"/>
    </source>
</evidence>
<dbReference type="AlphaFoldDB" id="A0AAD7XBW0"/>
<comment type="pathway">
    <text evidence="2">Secondary metabolite biosynthesis.</text>
</comment>
<keyword evidence="11" id="KW-1133">Transmembrane helix</keyword>
<evidence type="ECO:0000256" key="7">
    <source>
        <dbReference type="ARBA" id="ARBA00023004"/>
    </source>
</evidence>
<dbReference type="SUPFAM" id="SSF48264">
    <property type="entry name" value="Cytochrome P450"/>
    <property type="match status" value="1"/>
</dbReference>
<comment type="cofactor">
    <cofactor evidence="1 9">
        <name>heme</name>
        <dbReference type="ChEBI" id="CHEBI:30413"/>
    </cofactor>
</comment>
<dbReference type="Proteomes" id="UP001215151">
    <property type="component" value="Unassembled WGS sequence"/>
</dbReference>
<dbReference type="PRINTS" id="PR00465">
    <property type="entry name" value="EP450IV"/>
</dbReference>
<evidence type="ECO:0000313" key="12">
    <source>
        <dbReference type="EMBL" id="KAJ8486837.1"/>
    </source>
</evidence>
<accession>A0AAD7XBW0</accession>
<feature type="transmembrane region" description="Helical" evidence="11">
    <location>
        <begin position="16"/>
        <end position="40"/>
    </location>
</feature>
<proteinExistence type="inferred from homology"/>
<dbReference type="InterPro" id="IPR036396">
    <property type="entry name" value="Cyt_P450_sf"/>
</dbReference>
<dbReference type="PANTHER" id="PTHR24305">
    <property type="entry name" value="CYTOCHROME P450"/>
    <property type="match status" value="1"/>
</dbReference>
<dbReference type="InterPro" id="IPR017972">
    <property type="entry name" value="Cyt_P450_CS"/>
</dbReference>
<dbReference type="PANTHER" id="PTHR24305:SF166">
    <property type="entry name" value="CYTOCHROME P450 12A4, MITOCHONDRIAL-RELATED"/>
    <property type="match status" value="1"/>
</dbReference>
<reference evidence="12" key="1">
    <citation type="submission" date="2022-11" db="EMBL/GenBank/DDBJ databases">
        <title>Genome Sequence of Cubamyces cubensis.</title>
        <authorList>
            <person name="Buettner E."/>
        </authorList>
    </citation>
    <scope>NUCLEOTIDE SEQUENCE</scope>
    <source>
        <strain evidence="12">MPL-01</strain>
    </source>
</reference>
<keyword evidence="8 10" id="KW-0503">Monooxygenase</keyword>
<feature type="binding site" description="axial binding residue" evidence="9">
    <location>
        <position position="507"/>
    </location>
    <ligand>
        <name>heme</name>
        <dbReference type="ChEBI" id="CHEBI:30413"/>
    </ligand>
    <ligandPart>
        <name>Fe</name>
        <dbReference type="ChEBI" id="CHEBI:18248"/>
    </ligandPart>
</feature>
<keyword evidence="7 9" id="KW-0408">Iron</keyword>
<dbReference type="GO" id="GO:0005506">
    <property type="term" value="F:iron ion binding"/>
    <property type="evidence" value="ECO:0007669"/>
    <property type="project" value="InterPro"/>
</dbReference>
<dbReference type="GO" id="GO:0004497">
    <property type="term" value="F:monooxygenase activity"/>
    <property type="evidence" value="ECO:0007669"/>
    <property type="project" value="UniProtKB-KW"/>
</dbReference>
<evidence type="ECO:0000256" key="6">
    <source>
        <dbReference type="ARBA" id="ARBA00023002"/>
    </source>
</evidence>
<dbReference type="Pfam" id="PF00067">
    <property type="entry name" value="p450"/>
    <property type="match status" value="1"/>
</dbReference>
<dbReference type="InterPro" id="IPR050121">
    <property type="entry name" value="Cytochrome_P450_monoxygenase"/>
</dbReference>
<dbReference type="PROSITE" id="PS00086">
    <property type="entry name" value="CYTOCHROME_P450"/>
    <property type="match status" value="1"/>
</dbReference>
<evidence type="ECO:0008006" key="14">
    <source>
        <dbReference type="Google" id="ProtNLM"/>
    </source>
</evidence>
<keyword evidence="11" id="KW-0812">Transmembrane</keyword>
<dbReference type="InterPro" id="IPR002403">
    <property type="entry name" value="Cyt_P450_E_grp-IV"/>
</dbReference>
<evidence type="ECO:0000256" key="10">
    <source>
        <dbReference type="RuleBase" id="RU000461"/>
    </source>
</evidence>
<name>A0AAD7XBW0_9APHY</name>
<keyword evidence="5 9" id="KW-0479">Metal-binding</keyword>
<dbReference type="GO" id="GO:0020037">
    <property type="term" value="F:heme binding"/>
    <property type="evidence" value="ECO:0007669"/>
    <property type="project" value="InterPro"/>
</dbReference>
<evidence type="ECO:0000256" key="11">
    <source>
        <dbReference type="SAM" id="Phobius"/>
    </source>
</evidence>
<evidence type="ECO:0000256" key="8">
    <source>
        <dbReference type="ARBA" id="ARBA00023033"/>
    </source>
</evidence>
<evidence type="ECO:0000256" key="4">
    <source>
        <dbReference type="ARBA" id="ARBA00022617"/>
    </source>
</evidence>
<gene>
    <name evidence="12" type="ORF">ONZ51_g4576</name>
</gene>
<evidence type="ECO:0000313" key="13">
    <source>
        <dbReference type="Proteomes" id="UP001215151"/>
    </source>
</evidence>
<evidence type="ECO:0000256" key="3">
    <source>
        <dbReference type="ARBA" id="ARBA00010617"/>
    </source>
</evidence>
<comment type="caution">
    <text evidence="12">The sequence shown here is derived from an EMBL/GenBank/DDBJ whole genome shotgun (WGS) entry which is preliminary data.</text>
</comment>
<comment type="similarity">
    <text evidence="3 10">Belongs to the cytochrome P450 family.</text>
</comment>
<sequence>MERLDVNATLDYTTSLWRIILALAVALIIALTWIIVPLALRVRKSKLWVIPGPPSTSWILGNLREYNDSPRDLISDEWMERYGSVVRIHGFLQTPMLSITDNRALNHIFTNYTYLTKPEYIRLDLSKLLCSGLLTVEGERYKHQRRILNQVFGSAQIREATSTFFDKALELRDLWTAEIAAAHQSTRMDVLHGLNMATLDAVGQAGKAIGDDTRTPSLSIHVVFNCDFEALKSHQKPNKFARTLERVFSMPNQKHVLVLMKNLLPALNFIFDPNMGLVNEAVDMMRGIGAQLVAEKKAELLRDGKTAVGGVSSLEDRDFVSVLVQAHLNPDVAGGQRLSEEDVLSQFPTFTITGHETTSDATAWCLYELARAPRVQAKLREELLAVHTDSPTMDELMALPYLDMVVRESLRIRAPVTSTIRTANKCDVIPLETPFRGLDGEMHDSIEVPEGTMMIIPFMAIHRSTAIWGPDAAEFRPERWENTPKASDDIPGVWGHLLSFGGGPRACIGFRFAIVEMKALIFTLLRAFEFAPAVEAADISTMPGIVLRPCLKDAPDGGSQMPLLVRRCEVA</sequence>
<evidence type="ECO:0000256" key="1">
    <source>
        <dbReference type="ARBA" id="ARBA00001971"/>
    </source>
</evidence>
<protein>
    <recommendedName>
        <fullName evidence="14">Cytochrome P450</fullName>
    </recommendedName>
</protein>
<keyword evidence="11" id="KW-0472">Membrane</keyword>
<dbReference type="GO" id="GO:0016705">
    <property type="term" value="F:oxidoreductase activity, acting on paired donors, with incorporation or reduction of molecular oxygen"/>
    <property type="evidence" value="ECO:0007669"/>
    <property type="project" value="InterPro"/>
</dbReference>
<organism evidence="12 13">
    <name type="scientific">Trametes cubensis</name>
    <dbReference type="NCBI Taxonomy" id="1111947"/>
    <lineage>
        <taxon>Eukaryota</taxon>
        <taxon>Fungi</taxon>
        <taxon>Dikarya</taxon>
        <taxon>Basidiomycota</taxon>
        <taxon>Agaricomycotina</taxon>
        <taxon>Agaricomycetes</taxon>
        <taxon>Polyporales</taxon>
        <taxon>Polyporaceae</taxon>
        <taxon>Trametes</taxon>
    </lineage>
</organism>
<dbReference type="InterPro" id="IPR001128">
    <property type="entry name" value="Cyt_P450"/>
</dbReference>
<dbReference type="EMBL" id="JAPEVG010000090">
    <property type="protein sequence ID" value="KAJ8486837.1"/>
    <property type="molecule type" value="Genomic_DNA"/>
</dbReference>
<dbReference type="Gene3D" id="1.10.630.10">
    <property type="entry name" value="Cytochrome P450"/>
    <property type="match status" value="1"/>
</dbReference>
<evidence type="ECO:0000256" key="5">
    <source>
        <dbReference type="ARBA" id="ARBA00022723"/>
    </source>
</evidence>
<keyword evidence="4 9" id="KW-0349">Heme</keyword>